<feature type="domain" description="PAC" evidence="20">
    <location>
        <begin position="517"/>
        <end position="567"/>
    </location>
</feature>
<feature type="domain" description="Response regulatory" evidence="18">
    <location>
        <begin position="1544"/>
        <end position="1660"/>
    </location>
</feature>
<feature type="modified residue" description="4-aspartylphosphate" evidence="15">
    <location>
        <position position="1593"/>
    </location>
</feature>
<comment type="catalytic activity">
    <reaction evidence="1">
        <text>ATP + protein L-histidine = ADP + protein N-phospho-L-histidine.</text>
        <dbReference type="EC" id="2.7.13.3"/>
    </reaction>
</comment>
<dbReference type="InterPro" id="IPR003018">
    <property type="entry name" value="GAF"/>
</dbReference>
<keyword evidence="4" id="KW-1003">Cell membrane</keyword>
<evidence type="ECO:0000256" key="12">
    <source>
        <dbReference type="ARBA" id="ARBA00023012"/>
    </source>
</evidence>
<evidence type="ECO:0000256" key="2">
    <source>
        <dbReference type="ARBA" id="ARBA00004651"/>
    </source>
</evidence>
<dbReference type="Pfam" id="PF13185">
    <property type="entry name" value="GAF_2"/>
    <property type="match status" value="1"/>
</dbReference>
<keyword evidence="8" id="KW-0547">Nucleotide-binding</keyword>
<keyword evidence="10" id="KW-0067">ATP-binding</keyword>
<evidence type="ECO:0000259" key="21">
    <source>
        <dbReference type="PROSITE" id="PS50894"/>
    </source>
</evidence>
<keyword evidence="13" id="KW-0472">Membrane</keyword>
<dbReference type="InterPro" id="IPR029016">
    <property type="entry name" value="GAF-like_dom_sf"/>
</dbReference>
<dbReference type="SMART" id="SM00388">
    <property type="entry name" value="HisKA"/>
    <property type="match status" value="1"/>
</dbReference>
<evidence type="ECO:0000256" key="11">
    <source>
        <dbReference type="ARBA" id="ARBA00022989"/>
    </source>
</evidence>
<dbReference type="SUPFAM" id="SSF55874">
    <property type="entry name" value="ATPase domain of HSP90 chaperone/DNA topoisomerase II/histidine kinase"/>
    <property type="match status" value="1"/>
</dbReference>
<organism evidence="22 23">
    <name type="scientific">Thiorhodococcus fuscus</name>
    <dbReference type="NCBI Taxonomy" id="527200"/>
    <lineage>
        <taxon>Bacteria</taxon>
        <taxon>Pseudomonadati</taxon>
        <taxon>Pseudomonadota</taxon>
        <taxon>Gammaproteobacteria</taxon>
        <taxon>Chromatiales</taxon>
        <taxon>Chromatiaceae</taxon>
        <taxon>Thiorhodococcus</taxon>
    </lineage>
</organism>
<feature type="domain" description="PAS" evidence="19">
    <location>
        <begin position="444"/>
        <end position="515"/>
    </location>
</feature>
<dbReference type="Gene3D" id="3.30.565.10">
    <property type="entry name" value="Histidine kinase-like ATPase, C-terminal domain"/>
    <property type="match status" value="1"/>
</dbReference>
<reference evidence="23" key="1">
    <citation type="journal article" date="2019" name="Int. J. Syst. Evol. Microbiol.">
        <title>The Global Catalogue of Microorganisms (GCM) 10K type strain sequencing project: providing services to taxonomists for standard genome sequencing and annotation.</title>
        <authorList>
            <consortium name="The Broad Institute Genomics Platform"/>
            <consortium name="The Broad Institute Genome Sequencing Center for Infectious Disease"/>
            <person name="Wu L."/>
            <person name="Ma J."/>
        </authorList>
    </citation>
    <scope>NUCLEOTIDE SEQUENCE [LARGE SCALE GENOMIC DNA]</scope>
    <source>
        <strain evidence="23">KACC 12597</strain>
    </source>
</reference>
<dbReference type="RefSeq" id="WP_386028996.1">
    <property type="nucleotide sequence ID" value="NZ_JBHUHX010000062.1"/>
</dbReference>
<dbReference type="CDD" id="cd00082">
    <property type="entry name" value="HisKA"/>
    <property type="match status" value="1"/>
</dbReference>
<dbReference type="NCBIfam" id="TIGR00229">
    <property type="entry name" value="sensory_box"/>
    <property type="match status" value="5"/>
</dbReference>
<dbReference type="Pfam" id="PF00512">
    <property type="entry name" value="HisKA"/>
    <property type="match status" value="1"/>
</dbReference>
<feature type="modified residue" description="Phosphohistidine" evidence="14">
    <location>
        <position position="1731"/>
    </location>
</feature>
<dbReference type="InterPro" id="IPR004358">
    <property type="entry name" value="Sig_transdc_His_kin-like_C"/>
</dbReference>
<dbReference type="InterPro" id="IPR013655">
    <property type="entry name" value="PAS_fold_3"/>
</dbReference>
<evidence type="ECO:0000256" key="3">
    <source>
        <dbReference type="ARBA" id="ARBA00012438"/>
    </source>
</evidence>
<dbReference type="PROSITE" id="PS50113">
    <property type="entry name" value="PAC"/>
    <property type="match status" value="4"/>
</dbReference>
<dbReference type="Gene3D" id="3.30.450.20">
    <property type="entry name" value="PAS domain"/>
    <property type="match status" value="6"/>
</dbReference>
<keyword evidence="9" id="KW-0418">Kinase</keyword>
<evidence type="ECO:0000256" key="5">
    <source>
        <dbReference type="ARBA" id="ARBA00022553"/>
    </source>
</evidence>
<evidence type="ECO:0000259" key="20">
    <source>
        <dbReference type="PROSITE" id="PS50113"/>
    </source>
</evidence>
<dbReference type="InterPro" id="IPR003594">
    <property type="entry name" value="HATPase_dom"/>
</dbReference>
<dbReference type="Gene3D" id="3.30.450.40">
    <property type="match status" value="2"/>
</dbReference>
<dbReference type="PROSITE" id="PS50109">
    <property type="entry name" value="HIS_KIN"/>
    <property type="match status" value="1"/>
</dbReference>
<evidence type="ECO:0000256" key="13">
    <source>
        <dbReference type="ARBA" id="ARBA00023136"/>
    </source>
</evidence>
<dbReference type="SUPFAM" id="SSF55785">
    <property type="entry name" value="PYP-like sensor domain (PAS domain)"/>
    <property type="match status" value="6"/>
</dbReference>
<feature type="region of interest" description="Disordered" evidence="16">
    <location>
        <begin position="1"/>
        <end position="20"/>
    </location>
</feature>
<keyword evidence="11" id="KW-1133">Transmembrane helix</keyword>
<feature type="domain" description="PAS" evidence="19">
    <location>
        <begin position="322"/>
        <end position="366"/>
    </location>
</feature>
<evidence type="ECO:0000256" key="8">
    <source>
        <dbReference type="ARBA" id="ARBA00022741"/>
    </source>
</evidence>
<dbReference type="InterPro" id="IPR005467">
    <property type="entry name" value="His_kinase_dom"/>
</dbReference>
<dbReference type="EC" id="2.7.13.3" evidence="3"/>
<accession>A0ABW4YEG3</accession>
<feature type="domain" description="Histidine kinase" evidence="17">
    <location>
        <begin position="1159"/>
        <end position="1382"/>
    </location>
</feature>
<evidence type="ECO:0000256" key="9">
    <source>
        <dbReference type="ARBA" id="ARBA00022777"/>
    </source>
</evidence>
<dbReference type="Pfam" id="PF00989">
    <property type="entry name" value="PAS"/>
    <property type="match status" value="1"/>
</dbReference>
<evidence type="ECO:0000256" key="4">
    <source>
        <dbReference type="ARBA" id="ARBA00022475"/>
    </source>
</evidence>
<dbReference type="Gene3D" id="1.20.120.160">
    <property type="entry name" value="HPT domain"/>
    <property type="match status" value="1"/>
</dbReference>
<dbReference type="InterPro" id="IPR011006">
    <property type="entry name" value="CheY-like_superfamily"/>
</dbReference>
<dbReference type="Gene3D" id="2.10.70.100">
    <property type="match status" value="1"/>
</dbReference>
<dbReference type="InterPro" id="IPR003661">
    <property type="entry name" value="HisK_dim/P_dom"/>
</dbReference>
<dbReference type="InterPro" id="IPR013656">
    <property type="entry name" value="PAS_4"/>
</dbReference>
<dbReference type="CDD" id="cd17546">
    <property type="entry name" value="REC_hyHK_CKI1_RcsC-like"/>
    <property type="match status" value="2"/>
</dbReference>
<dbReference type="SMART" id="SM00091">
    <property type="entry name" value="PAS"/>
    <property type="match status" value="5"/>
</dbReference>
<feature type="domain" description="PAC" evidence="20">
    <location>
        <begin position="892"/>
        <end position="947"/>
    </location>
</feature>
<proteinExistence type="predicted"/>
<dbReference type="SMART" id="SM00086">
    <property type="entry name" value="PAC"/>
    <property type="match status" value="6"/>
</dbReference>
<protein>
    <recommendedName>
        <fullName evidence="3">histidine kinase</fullName>
        <ecNumber evidence="3">2.7.13.3</ecNumber>
    </recommendedName>
</protein>
<dbReference type="PANTHER" id="PTHR45339">
    <property type="entry name" value="HYBRID SIGNAL TRANSDUCTION HISTIDINE KINASE J"/>
    <property type="match status" value="1"/>
</dbReference>
<evidence type="ECO:0000313" key="22">
    <source>
        <dbReference type="EMBL" id="MFD2114085.1"/>
    </source>
</evidence>
<evidence type="ECO:0000256" key="1">
    <source>
        <dbReference type="ARBA" id="ARBA00000085"/>
    </source>
</evidence>
<keyword evidence="5 15" id="KW-0597">Phosphoprotein</keyword>
<dbReference type="PROSITE" id="PS50110">
    <property type="entry name" value="RESPONSE_REGULATORY"/>
    <property type="match status" value="2"/>
</dbReference>
<dbReference type="PROSITE" id="PS50894">
    <property type="entry name" value="HPT"/>
    <property type="match status" value="1"/>
</dbReference>
<dbReference type="CDD" id="cd00130">
    <property type="entry name" value="PAS"/>
    <property type="match status" value="4"/>
</dbReference>
<dbReference type="SUPFAM" id="SSF47384">
    <property type="entry name" value="Homodimeric domain of signal transducing histidine kinase"/>
    <property type="match status" value="1"/>
</dbReference>
<feature type="domain" description="HPt" evidence="21">
    <location>
        <begin position="1692"/>
        <end position="1787"/>
    </location>
</feature>
<dbReference type="Pfam" id="PF08448">
    <property type="entry name" value="PAS_4"/>
    <property type="match status" value="1"/>
</dbReference>
<dbReference type="PANTHER" id="PTHR45339:SF1">
    <property type="entry name" value="HYBRID SIGNAL TRANSDUCTION HISTIDINE KINASE J"/>
    <property type="match status" value="1"/>
</dbReference>
<dbReference type="InterPro" id="IPR000014">
    <property type="entry name" value="PAS"/>
</dbReference>
<evidence type="ECO:0000259" key="18">
    <source>
        <dbReference type="PROSITE" id="PS50110"/>
    </source>
</evidence>
<feature type="domain" description="Response regulatory" evidence="18">
    <location>
        <begin position="1400"/>
        <end position="1515"/>
    </location>
</feature>
<dbReference type="PRINTS" id="PR00344">
    <property type="entry name" value="BCTRLSENSOR"/>
</dbReference>
<dbReference type="Proteomes" id="UP001597337">
    <property type="component" value="Unassembled WGS sequence"/>
</dbReference>
<evidence type="ECO:0000256" key="15">
    <source>
        <dbReference type="PROSITE-ProRule" id="PRU00169"/>
    </source>
</evidence>
<keyword evidence="6" id="KW-0808">Transferase</keyword>
<dbReference type="SMART" id="SM00448">
    <property type="entry name" value="REC"/>
    <property type="match status" value="2"/>
</dbReference>
<evidence type="ECO:0000256" key="10">
    <source>
        <dbReference type="ARBA" id="ARBA00022840"/>
    </source>
</evidence>
<dbReference type="CDD" id="cd16922">
    <property type="entry name" value="HATPase_EvgS-ArcB-TorS-like"/>
    <property type="match status" value="1"/>
</dbReference>
<evidence type="ECO:0000256" key="16">
    <source>
        <dbReference type="SAM" id="MobiDB-lite"/>
    </source>
</evidence>
<comment type="subcellular location">
    <subcellularLocation>
        <location evidence="2">Cell membrane</location>
        <topology evidence="2">Multi-pass membrane protein</topology>
    </subcellularLocation>
</comment>
<dbReference type="SMART" id="SM00387">
    <property type="entry name" value="HATPase_c"/>
    <property type="match status" value="1"/>
</dbReference>
<feature type="domain" description="PAC" evidence="20">
    <location>
        <begin position="643"/>
        <end position="694"/>
    </location>
</feature>
<keyword evidence="7" id="KW-0812">Transmembrane</keyword>
<name>A0ABW4YEG3_9GAMM</name>
<dbReference type="InterPro" id="IPR036641">
    <property type="entry name" value="HPT_dom_sf"/>
</dbReference>
<feature type="modified residue" description="4-aspartylphosphate" evidence="15">
    <location>
        <position position="1451"/>
    </location>
</feature>
<dbReference type="InterPro" id="IPR036890">
    <property type="entry name" value="HATPase_C_sf"/>
</dbReference>
<evidence type="ECO:0000313" key="23">
    <source>
        <dbReference type="Proteomes" id="UP001597337"/>
    </source>
</evidence>
<sequence>MNVPTGPDSSSKTDEETPSWDAPQVALIHLSAIHAFSASIAARSDRQQLSEAFLDGVLRLPEMDGAGLYWRNAQCAYRRDAGRGLSETVHAWIEHGSAGSSLASLAHGKGPRCLRARAQDASTDEADMLEPALVDEGIQSLIMVPIHVGGEPCAVLYLTSRQAAPTGRQTLDTLDTLTRLFELALELTAAEPHSLHEREEMFGLIFDLAEDGIALMDAETLRFVEVNDAACRMRGYSRDEMLRRSLLDTETEADLSVVRGWKARIRTEGGACFESRLRRKDGTVLDVQARIRCIRLHGKDVLLAVWRDIGPEKALRETLANEAAWLRALIEHSRDGIAIFDQNHRLIETNPRFTEMLGYTPEEMLDLHSWDFDAQLSRNDISTLFADTASVNVTFETRHRRKNGTTYDAEVSLRGARIGGREVFVSVTRDISDRKVEQRALEEREALLAAIITQAMDGILLIDTETLRFSEFNEAACRGLGYDRDEFARLTLADVQADWTREQIEEQLRHLIERGGGTFDVTHRRKDGETRFVRAANRLIAIQDRRYFVALWYDITEQKKAEKTLHEAMLFLRQSQEIARVGGWKANPVSGTLIWTEEVYRLLEHPLDRPPANLEEGLRYYVPEFRDKVRRHLNASWESGTSFTLDCEMTAYSGRHFWAELRCIGRVEYGGETYLSGTFQDTTERRAAEVALRETEERYRAVIESQDDAVCRWLPDGTLTFVNSAYCALFAEPGEELIGRSWLNLVPETERAAMDKAVREFSAHPRRRRYDQPLTQDNGEVRWLHWADVPLFDAQGVCVEFQSVARDITKRKRMEEALRASEDSLNRAQSIAQIGSWTLDIATGVMSWSAESYRIFGLPFGSSASFDSMVAALVEEDKVPMLETWRSTLSSRRTKYNAEHRIMADGQTRWIRMLAEIVRDAAGMPQRALGAVQDITERKKTAAELERHRHHLEELVTERTAELEAANRALLVSDLRLKALFEMSQDAETLNERQLIQRGVDAAVRLTGSQIGYLHLVSEDQETLEFHTWSTGTPNPFDTPHDAHSPLASSGVWTDAARIRRPVVHNDYQNQSDRRGYLDGYVHLIRHLGVPVVADGKVRALLGVGNKPTDYDASDAHELQLIGDDLWRIVMRRRAEAALASAKETAEQASRAKSHFLANMSHEIRTPMNAIQGLTHLLRQQESNPDRQDRLDKIAGASKHLLQLIDDILDLAKIEEQKIVLESTEFDLATVLRNVCALVSEKAEAKNLELVVDLEPSTPDRIDLRGDPTRLSQILLNFLGNAIKFTERGVICLRVRREEDTPNERLYRFEIRDTGIGIAPENLDRLFQSFEQADSSTTRRYGGTGLGLAINTRLAELMGGGVGVISQPEEGSTFWFTARFETLPTPETDAETRAAFPGHRMLLVEDCTETSTVMRDMLRAWKIEVTSVASGEAALAALRERPEGFDLILIDQSLPDMDGVETARRIASLPLRQRPVCLLLLTGLDRPNPRGAGDNGVLVKPITASSLHEKLTQLLGGIESSEPESKQAESDASRHLAKRYRGARLLVAEDDDINQEVSRELLSAVGLEVDIASDGAKAVAMAQKNRYALILMDMQMPNMDGLAATQAIRALPTWHEVPILAMTANAFAEDRNRCLEAGMSDFITKPVDPDALYATLLDWLSRAPSKPKAVTTTAASASKAMDLEKAKHVFQDFGLYRRLLKRFVESYGAAAREIAESLANGDHNAAEAVSHRLKGAAGSLALTEVARIATEINQALKDGTEPMHGPEDLAKALKTTTEAIAKFIRDEASP</sequence>
<dbReference type="Pfam" id="PF13426">
    <property type="entry name" value="PAS_9"/>
    <property type="match status" value="2"/>
</dbReference>
<evidence type="ECO:0000256" key="7">
    <source>
        <dbReference type="ARBA" id="ARBA00022692"/>
    </source>
</evidence>
<dbReference type="InterPro" id="IPR001610">
    <property type="entry name" value="PAC"/>
</dbReference>
<keyword evidence="23" id="KW-1185">Reference proteome</keyword>
<evidence type="ECO:0000259" key="19">
    <source>
        <dbReference type="PROSITE" id="PS50112"/>
    </source>
</evidence>
<dbReference type="InterPro" id="IPR001789">
    <property type="entry name" value="Sig_transdc_resp-reg_receiver"/>
</dbReference>
<dbReference type="InterPro" id="IPR013767">
    <property type="entry name" value="PAS_fold"/>
</dbReference>
<dbReference type="SMART" id="SM00065">
    <property type="entry name" value="GAF"/>
    <property type="match status" value="2"/>
</dbReference>
<feature type="domain" description="PAS" evidence="19">
    <location>
        <begin position="695"/>
        <end position="760"/>
    </location>
</feature>
<dbReference type="InterPro" id="IPR000700">
    <property type="entry name" value="PAS-assoc_C"/>
</dbReference>
<dbReference type="SUPFAM" id="SSF52172">
    <property type="entry name" value="CheY-like"/>
    <property type="match status" value="2"/>
</dbReference>
<dbReference type="InterPro" id="IPR008207">
    <property type="entry name" value="Sig_transdc_His_kin_Hpt_dom"/>
</dbReference>
<dbReference type="Pfam" id="PF02518">
    <property type="entry name" value="HATPase_c"/>
    <property type="match status" value="1"/>
</dbReference>
<keyword evidence="12" id="KW-0902">Two-component regulatory system</keyword>
<dbReference type="InterPro" id="IPR036097">
    <property type="entry name" value="HisK_dim/P_sf"/>
</dbReference>
<dbReference type="SUPFAM" id="SSF55781">
    <property type="entry name" value="GAF domain-like"/>
    <property type="match status" value="2"/>
</dbReference>
<feature type="domain" description="PAS" evidence="19">
    <location>
        <begin position="198"/>
        <end position="247"/>
    </location>
</feature>
<dbReference type="SUPFAM" id="SSF47226">
    <property type="entry name" value="Histidine-containing phosphotransfer domain, HPT domain"/>
    <property type="match status" value="1"/>
</dbReference>
<dbReference type="Gene3D" id="3.40.50.2300">
    <property type="match status" value="2"/>
</dbReference>
<dbReference type="Pfam" id="PF00072">
    <property type="entry name" value="Response_reg"/>
    <property type="match status" value="2"/>
</dbReference>
<gene>
    <name evidence="22" type="ORF">ACFSJC_19725</name>
</gene>
<dbReference type="Gene3D" id="1.10.287.130">
    <property type="match status" value="1"/>
</dbReference>
<dbReference type="InterPro" id="IPR035965">
    <property type="entry name" value="PAS-like_dom_sf"/>
</dbReference>
<dbReference type="Pfam" id="PF01627">
    <property type="entry name" value="Hpt"/>
    <property type="match status" value="1"/>
</dbReference>
<evidence type="ECO:0000259" key="17">
    <source>
        <dbReference type="PROSITE" id="PS50109"/>
    </source>
</evidence>
<evidence type="ECO:0000256" key="6">
    <source>
        <dbReference type="ARBA" id="ARBA00022679"/>
    </source>
</evidence>
<dbReference type="PROSITE" id="PS50112">
    <property type="entry name" value="PAS"/>
    <property type="match status" value="4"/>
</dbReference>
<dbReference type="Pfam" id="PF08447">
    <property type="entry name" value="PAS_3"/>
    <property type="match status" value="1"/>
</dbReference>
<dbReference type="EMBL" id="JBHUHX010000062">
    <property type="protein sequence ID" value="MFD2114085.1"/>
    <property type="molecule type" value="Genomic_DNA"/>
</dbReference>
<evidence type="ECO:0000256" key="14">
    <source>
        <dbReference type="PROSITE-ProRule" id="PRU00110"/>
    </source>
</evidence>
<feature type="domain" description="PAC" evidence="20">
    <location>
        <begin position="768"/>
        <end position="820"/>
    </location>
</feature>
<comment type="caution">
    <text evidence="22">The sequence shown here is derived from an EMBL/GenBank/DDBJ whole genome shotgun (WGS) entry which is preliminary data.</text>
</comment>